<evidence type="ECO:0000256" key="2">
    <source>
        <dbReference type="ARBA" id="ARBA00004651"/>
    </source>
</evidence>
<evidence type="ECO:0000256" key="5">
    <source>
        <dbReference type="ARBA" id="ARBA00022617"/>
    </source>
</evidence>
<comment type="subcellular location">
    <subcellularLocation>
        <location evidence="2">Cell membrane</location>
        <topology evidence="2">Multi-pass membrane protein</topology>
    </subcellularLocation>
</comment>
<feature type="transmembrane region" description="Helical" evidence="13">
    <location>
        <begin position="12"/>
        <end position="33"/>
    </location>
</feature>
<evidence type="ECO:0000256" key="1">
    <source>
        <dbReference type="ARBA" id="ARBA00001970"/>
    </source>
</evidence>
<comment type="cofactor">
    <cofactor evidence="1">
        <name>heme b</name>
        <dbReference type="ChEBI" id="CHEBI:60344"/>
    </cofactor>
</comment>
<dbReference type="OrthoDB" id="8156287at2"/>
<dbReference type="GO" id="GO:0009055">
    <property type="term" value="F:electron transfer activity"/>
    <property type="evidence" value="ECO:0007669"/>
    <property type="project" value="InterPro"/>
</dbReference>
<evidence type="ECO:0000313" key="16">
    <source>
        <dbReference type="Proteomes" id="UP000199382"/>
    </source>
</evidence>
<dbReference type="PANTHER" id="PTHR30529:SF1">
    <property type="entry name" value="CYTOCHROME B561 HOMOLOG 2"/>
    <property type="match status" value="1"/>
</dbReference>
<dbReference type="InterPro" id="IPR011577">
    <property type="entry name" value="Cyt_b561_bac/Ni-Hgenase"/>
</dbReference>
<dbReference type="InterPro" id="IPR016174">
    <property type="entry name" value="Di-haem_cyt_TM"/>
</dbReference>
<evidence type="ECO:0000256" key="8">
    <source>
        <dbReference type="ARBA" id="ARBA00022982"/>
    </source>
</evidence>
<dbReference type="GO" id="GO:0046872">
    <property type="term" value="F:metal ion binding"/>
    <property type="evidence" value="ECO:0007669"/>
    <property type="project" value="UniProtKB-KW"/>
</dbReference>
<accession>A0A1G9FGT9</accession>
<keyword evidence="5" id="KW-0349">Heme</keyword>
<evidence type="ECO:0000313" key="15">
    <source>
        <dbReference type="EMBL" id="SDK87614.1"/>
    </source>
</evidence>
<evidence type="ECO:0000256" key="3">
    <source>
        <dbReference type="ARBA" id="ARBA00022448"/>
    </source>
</evidence>
<organism evidence="15 16">
    <name type="scientific">Aliiruegeria lutimaris</name>
    <dbReference type="NCBI Taxonomy" id="571298"/>
    <lineage>
        <taxon>Bacteria</taxon>
        <taxon>Pseudomonadati</taxon>
        <taxon>Pseudomonadota</taxon>
        <taxon>Alphaproteobacteria</taxon>
        <taxon>Rhodobacterales</taxon>
        <taxon>Roseobacteraceae</taxon>
        <taxon>Aliiruegeria</taxon>
    </lineage>
</organism>
<comment type="similarity">
    <text evidence="12">Belongs to the cytochrome b561 family.</text>
</comment>
<keyword evidence="4" id="KW-1003">Cell membrane</keyword>
<sequence length="182" mass="20649">MQDKAKGYTTPARLLHWTVALFVLLLIPAGFVMVQQGLPRTLQNTLFLFHKNFGVIVLVLMLLRVAYRFFVRPPALPDHLPDWQRKIADISHRLLYVALFVMPISGYIRVRAGGFPIEGLDALGIGTLLPRSEMIANVAKTIHYLTAFAIVVLLMMHIGAALQHALLRRDGVFERMWPPTRR</sequence>
<keyword evidence="11 13" id="KW-0472">Membrane</keyword>
<proteinExistence type="inferred from homology"/>
<gene>
    <name evidence="15" type="ORF">SAMN04488026_105722</name>
</gene>
<dbReference type="GO" id="GO:0020037">
    <property type="term" value="F:heme binding"/>
    <property type="evidence" value="ECO:0007669"/>
    <property type="project" value="TreeGrafter"/>
</dbReference>
<dbReference type="InterPro" id="IPR052168">
    <property type="entry name" value="Cytochrome_b561_oxidase"/>
</dbReference>
<evidence type="ECO:0000256" key="6">
    <source>
        <dbReference type="ARBA" id="ARBA00022692"/>
    </source>
</evidence>
<evidence type="ECO:0000256" key="4">
    <source>
        <dbReference type="ARBA" id="ARBA00022475"/>
    </source>
</evidence>
<name>A0A1G9FGT9_9RHOB</name>
<keyword evidence="8" id="KW-0249">Electron transport</keyword>
<keyword evidence="6 13" id="KW-0812">Transmembrane</keyword>
<feature type="domain" description="Cytochrome b561 bacterial/Ni-hydrogenase" evidence="14">
    <location>
        <begin position="8"/>
        <end position="178"/>
    </location>
</feature>
<feature type="transmembrane region" description="Helical" evidence="13">
    <location>
        <begin position="92"/>
        <end position="110"/>
    </location>
</feature>
<feature type="transmembrane region" description="Helical" evidence="13">
    <location>
        <begin position="142"/>
        <end position="167"/>
    </location>
</feature>
<dbReference type="Pfam" id="PF01292">
    <property type="entry name" value="Ni_hydr_CYTB"/>
    <property type="match status" value="1"/>
</dbReference>
<dbReference type="GO" id="GO:0022904">
    <property type="term" value="P:respiratory electron transport chain"/>
    <property type="evidence" value="ECO:0007669"/>
    <property type="project" value="InterPro"/>
</dbReference>
<dbReference type="Proteomes" id="UP000199382">
    <property type="component" value="Unassembled WGS sequence"/>
</dbReference>
<dbReference type="EMBL" id="FNEK01000057">
    <property type="protein sequence ID" value="SDK87614.1"/>
    <property type="molecule type" value="Genomic_DNA"/>
</dbReference>
<evidence type="ECO:0000256" key="7">
    <source>
        <dbReference type="ARBA" id="ARBA00022723"/>
    </source>
</evidence>
<evidence type="ECO:0000256" key="11">
    <source>
        <dbReference type="ARBA" id="ARBA00023136"/>
    </source>
</evidence>
<keyword evidence="3" id="KW-0813">Transport</keyword>
<dbReference type="Gene3D" id="1.20.950.20">
    <property type="entry name" value="Transmembrane di-heme cytochromes, Chain C"/>
    <property type="match status" value="1"/>
</dbReference>
<keyword evidence="9 13" id="KW-1133">Transmembrane helix</keyword>
<evidence type="ECO:0000256" key="9">
    <source>
        <dbReference type="ARBA" id="ARBA00022989"/>
    </source>
</evidence>
<dbReference type="PANTHER" id="PTHR30529">
    <property type="entry name" value="CYTOCHROME B561"/>
    <property type="match status" value="1"/>
</dbReference>
<reference evidence="15 16" key="1">
    <citation type="submission" date="2016-10" db="EMBL/GenBank/DDBJ databases">
        <authorList>
            <person name="de Groot N.N."/>
        </authorList>
    </citation>
    <scope>NUCLEOTIDE SEQUENCE [LARGE SCALE GENOMIC DNA]</scope>
    <source>
        <strain evidence="15 16">DSM 25294</strain>
    </source>
</reference>
<keyword evidence="7" id="KW-0479">Metal-binding</keyword>
<dbReference type="STRING" id="571298.SAMN04488026_105722"/>
<protein>
    <submittedName>
        <fullName evidence="15">Cytochrome b561</fullName>
    </submittedName>
</protein>
<keyword evidence="10" id="KW-0408">Iron</keyword>
<evidence type="ECO:0000259" key="14">
    <source>
        <dbReference type="Pfam" id="PF01292"/>
    </source>
</evidence>
<feature type="transmembrane region" description="Helical" evidence="13">
    <location>
        <begin position="53"/>
        <end position="71"/>
    </location>
</feature>
<dbReference type="SUPFAM" id="SSF81342">
    <property type="entry name" value="Transmembrane di-heme cytochromes"/>
    <property type="match status" value="1"/>
</dbReference>
<evidence type="ECO:0000256" key="10">
    <source>
        <dbReference type="ARBA" id="ARBA00023004"/>
    </source>
</evidence>
<dbReference type="GO" id="GO:0005886">
    <property type="term" value="C:plasma membrane"/>
    <property type="evidence" value="ECO:0007669"/>
    <property type="project" value="UniProtKB-SubCell"/>
</dbReference>
<evidence type="ECO:0000256" key="13">
    <source>
        <dbReference type="SAM" id="Phobius"/>
    </source>
</evidence>
<dbReference type="AlphaFoldDB" id="A0A1G9FGT9"/>
<evidence type="ECO:0000256" key="12">
    <source>
        <dbReference type="ARBA" id="ARBA00037975"/>
    </source>
</evidence>
<keyword evidence="16" id="KW-1185">Reference proteome</keyword>